<dbReference type="Pfam" id="PF00389">
    <property type="entry name" value="2-Hacid_dh"/>
    <property type="match status" value="1"/>
</dbReference>
<comment type="similarity">
    <text evidence="3">Belongs to the D-isomer specific 2-hydroxyacid dehydrogenase family.</text>
</comment>
<dbReference type="InterPro" id="IPR050418">
    <property type="entry name" value="D-iso_2-hydroxyacid_DH_PdxB"/>
</dbReference>
<comment type="catalytic activity">
    <reaction evidence="11">
        <text>(2R)-3-phosphoglycerate + NAD(+) = 3-phosphooxypyruvate + NADH + H(+)</text>
        <dbReference type="Rhea" id="RHEA:12641"/>
        <dbReference type="ChEBI" id="CHEBI:15378"/>
        <dbReference type="ChEBI" id="CHEBI:18110"/>
        <dbReference type="ChEBI" id="CHEBI:57540"/>
        <dbReference type="ChEBI" id="CHEBI:57945"/>
        <dbReference type="ChEBI" id="CHEBI:58272"/>
        <dbReference type="EC" id="1.1.1.95"/>
    </reaction>
</comment>
<dbReference type="FunFam" id="3.40.50.720:FF:000041">
    <property type="entry name" value="D-3-phosphoglycerate dehydrogenase"/>
    <property type="match status" value="1"/>
</dbReference>
<evidence type="ECO:0000256" key="7">
    <source>
        <dbReference type="ARBA" id="ARBA00023002"/>
    </source>
</evidence>
<dbReference type="Pfam" id="PF12710">
    <property type="entry name" value="HAD"/>
    <property type="match status" value="1"/>
</dbReference>
<dbReference type="GO" id="GO:0051287">
    <property type="term" value="F:NAD binding"/>
    <property type="evidence" value="ECO:0007669"/>
    <property type="project" value="InterPro"/>
</dbReference>
<sequence>MRFIFSNLMKLNKYFVIDFDSTFTKVEAFDVLADISLQDHPEREDRKKQIIQITNQGMDGSISFRESLEKRLNLLAPSQHHLPALITKLKGSVSESFKRNKEFFQQYSDNIYIISNGFKEFIEPIVTEFGIKPENILANEFKFDKDGKVIGFDVENPLSANGGKVEQLKKLNLPGDIYVIGDGYTDYEIKHAGLANKFFAFTENVERENVKSKADHITPSLDEFLYLNKLNTAISYPKNRINVLLLENVHPIAVELLKAEGFNVETYHAAMTEEELIQKIKNVSVLGIRSKTQVTARVLEHANRLMVIGAFCIGTNQIDLKEATKKGIAVFNAPFSNTRSVVELAVAEMIILMRNISDKSTKMHKGVWDKSAKGSFEVRGKKLGLIGYGNIGTQLSVIAESLGMKVFYYDTEERLSLGNAVKCKTMNEVLEQADVISMHVDGRKSNANLIGTKEFSVMKQGVIFINLSRGHVVDIQALRENILSGKVAGCAIDVFPYEPVSNDEEFMSELRGLPNTILTPHIGGSTLEAQENIGNFVPSKMMDYINTGSTSNSVNFPNLTLPILKDAHRLIHIHNNVPGILAKINQLLADHGINIVGQYLKTNELVGYVITDINKHYDKEVIAKLRAIENTIKFRVLY</sequence>
<evidence type="ECO:0000256" key="6">
    <source>
        <dbReference type="ARBA" id="ARBA00021582"/>
    </source>
</evidence>
<name>A0A1T5MBL6_9BACT</name>
<evidence type="ECO:0000256" key="3">
    <source>
        <dbReference type="ARBA" id="ARBA00005854"/>
    </source>
</evidence>
<comment type="catalytic activity">
    <reaction evidence="10">
        <text>(R)-2-hydroxyglutarate + NAD(+) = 2-oxoglutarate + NADH + H(+)</text>
        <dbReference type="Rhea" id="RHEA:49612"/>
        <dbReference type="ChEBI" id="CHEBI:15378"/>
        <dbReference type="ChEBI" id="CHEBI:15801"/>
        <dbReference type="ChEBI" id="CHEBI:16810"/>
        <dbReference type="ChEBI" id="CHEBI:57540"/>
        <dbReference type="ChEBI" id="CHEBI:57945"/>
        <dbReference type="EC" id="1.1.1.399"/>
    </reaction>
</comment>
<keyword evidence="14" id="KW-1185">Reference proteome</keyword>
<reference evidence="13 14" key="1">
    <citation type="submission" date="2017-02" db="EMBL/GenBank/DDBJ databases">
        <authorList>
            <person name="Peterson S.W."/>
        </authorList>
    </citation>
    <scope>NUCLEOTIDE SEQUENCE [LARGE SCALE GENOMIC DNA]</scope>
    <source>
        <strain evidence="13 14">DSM 25262</strain>
    </source>
</reference>
<evidence type="ECO:0000313" key="14">
    <source>
        <dbReference type="Proteomes" id="UP000190961"/>
    </source>
</evidence>
<dbReference type="InterPro" id="IPR036291">
    <property type="entry name" value="NAD(P)-bd_dom_sf"/>
</dbReference>
<dbReference type="InterPro" id="IPR045865">
    <property type="entry name" value="ACT-like_dom_sf"/>
</dbReference>
<dbReference type="Gene3D" id="1.10.150.210">
    <property type="entry name" value="Phosphoserine phosphatase, domain 2"/>
    <property type="match status" value="1"/>
</dbReference>
<dbReference type="InterPro" id="IPR023214">
    <property type="entry name" value="HAD_sf"/>
</dbReference>
<evidence type="ECO:0000256" key="1">
    <source>
        <dbReference type="ARBA" id="ARBA00003800"/>
    </source>
</evidence>
<accession>A0A1T5MBL6</accession>
<dbReference type="Gene3D" id="3.30.70.260">
    <property type="match status" value="1"/>
</dbReference>
<dbReference type="PANTHER" id="PTHR43761:SF1">
    <property type="entry name" value="D-ISOMER SPECIFIC 2-HYDROXYACID DEHYDROGENASE CATALYTIC DOMAIN-CONTAINING PROTEIN-RELATED"/>
    <property type="match status" value="1"/>
</dbReference>
<dbReference type="NCBIfam" id="TIGR01488">
    <property type="entry name" value="HAD-SF-IB"/>
    <property type="match status" value="1"/>
</dbReference>
<feature type="domain" description="ACT" evidence="12">
    <location>
        <begin position="569"/>
        <end position="638"/>
    </location>
</feature>
<dbReference type="EC" id="1.1.1.399" evidence="4"/>
<dbReference type="EC" id="1.1.1.95" evidence="5"/>
<evidence type="ECO:0000256" key="11">
    <source>
        <dbReference type="ARBA" id="ARBA00048731"/>
    </source>
</evidence>
<evidence type="ECO:0000313" key="13">
    <source>
        <dbReference type="EMBL" id="SKC85592.1"/>
    </source>
</evidence>
<dbReference type="NCBIfam" id="NF008759">
    <property type="entry name" value="PRK11790.1"/>
    <property type="match status" value="1"/>
</dbReference>
<dbReference type="InterPro" id="IPR006139">
    <property type="entry name" value="D-isomer_2_OHA_DH_cat_dom"/>
</dbReference>
<protein>
    <recommendedName>
        <fullName evidence="6">D-3-phosphoglycerate dehydrogenase</fullName>
        <ecNumber evidence="4">1.1.1.399</ecNumber>
        <ecNumber evidence="5">1.1.1.95</ecNumber>
    </recommendedName>
    <alternativeName>
        <fullName evidence="9">2-oxoglutarate reductase</fullName>
    </alternativeName>
</protein>
<dbReference type="CDD" id="cd12176">
    <property type="entry name" value="PGDH_3"/>
    <property type="match status" value="1"/>
</dbReference>
<dbReference type="GO" id="GO:0004617">
    <property type="term" value="F:phosphoglycerate dehydrogenase activity"/>
    <property type="evidence" value="ECO:0007669"/>
    <property type="project" value="UniProtKB-EC"/>
</dbReference>
<dbReference type="InterPro" id="IPR036412">
    <property type="entry name" value="HAD-like_sf"/>
</dbReference>
<dbReference type="SUPFAM" id="SSF51735">
    <property type="entry name" value="NAD(P)-binding Rossmann-fold domains"/>
    <property type="match status" value="1"/>
</dbReference>
<evidence type="ECO:0000256" key="5">
    <source>
        <dbReference type="ARBA" id="ARBA00013143"/>
    </source>
</evidence>
<dbReference type="GO" id="GO:0047545">
    <property type="term" value="F:(S)-2-hydroxyglutarate dehydrogenase activity"/>
    <property type="evidence" value="ECO:0007669"/>
    <property type="project" value="UniProtKB-ARBA"/>
</dbReference>
<evidence type="ECO:0000256" key="2">
    <source>
        <dbReference type="ARBA" id="ARBA00005216"/>
    </source>
</evidence>
<keyword evidence="8" id="KW-0520">NAD</keyword>
<dbReference type="Pfam" id="PF22629">
    <property type="entry name" value="ACT_AHAS_ss"/>
    <property type="match status" value="1"/>
</dbReference>
<dbReference type="UniPathway" id="UPA00135">
    <property type="reaction ID" value="UER00196"/>
</dbReference>
<dbReference type="STRING" id="688867.SAMN05660236_4919"/>
<dbReference type="PANTHER" id="PTHR43761">
    <property type="entry name" value="D-ISOMER SPECIFIC 2-HYDROXYACID DEHYDROGENASE FAMILY PROTEIN (AFU_ORTHOLOGUE AFUA_1G13630)"/>
    <property type="match status" value="1"/>
</dbReference>
<evidence type="ECO:0000256" key="9">
    <source>
        <dbReference type="ARBA" id="ARBA00030455"/>
    </source>
</evidence>
<dbReference type="InterPro" id="IPR029753">
    <property type="entry name" value="D-isomer_DH_CS"/>
</dbReference>
<dbReference type="SUPFAM" id="SSF56784">
    <property type="entry name" value="HAD-like"/>
    <property type="match status" value="1"/>
</dbReference>
<dbReference type="Proteomes" id="UP000190961">
    <property type="component" value="Unassembled WGS sequence"/>
</dbReference>
<dbReference type="SUPFAM" id="SSF52283">
    <property type="entry name" value="Formate/glycerate dehydrogenase catalytic domain-like"/>
    <property type="match status" value="1"/>
</dbReference>
<dbReference type="InterPro" id="IPR006140">
    <property type="entry name" value="D-isomer_DH_NAD-bd"/>
</dbReference>
<dbReference type="PROSITE" id="PS00671">
    <property type="entry name" value="D_2_HYDROXYACID_DH_3"/>
    <property type="match status" value="1"/>
</dbReference>
<dbReference type="GO" id="GO:0006564">
    <property type="term" value="P:L-serine biosynthetic process"/>
    <property type="evidence" value="ECO:0007669"/>
    <property type="project" value="UniProtKB-ARBA"/>
</dbReference>
<keyword evidence="7" id="KW-0560">Oxidoreductase</keyword>
<dbReference type="Gene3D" id="3.40.50.720">
    <property type="entry name" value="NAD(P)-binding Rossmann-like Domain"/>
    <property type="match status" value="2"/>
</dbReference>
<dbReference type="EMBL" id="FUZU01000004">
    <property type="protein sequence ID" value="SKC85592.1"/>
    <property type="molecule type" value="Genomic_DNA"/>
</dbReference>
<comment type="function">
    <text evidence="1">Catalyzes the reversible oxidation of 3-phospho-D-glycerate to 3-phosphonooxypyruvate, the first step of the phosphorylated L-serine biosynthesis pathway. Also catalyzes the reversible oxidation of 2-hydroxyglutarate to 2-oxoglutarate.</text>
</comment>
<evidence type="ECO:0000256" key="4">
    <source>
        <dbReference type="ARBA" id="ARBA00013001"/>
    </source>
</evidence>
<evidence type="ECO:0000256" key="10">
    <source>
        <dbReference type="ARBA" id="ARBA00048126"/>
    </source>
</evidence>
<dbReference type="InterPro" id="IPR002912">
    <property type="entry name" value="ACT_dom"/>
</dbReference>
<dbReference type="AlphaFoldDB" id="A0A1T5MBL6"/>
<dbReference type="Gene3D" id="3.40.50.1000">
    <property type="entry name" value="HAD superfamily/HAD-like"/>
    <property type="match status" value="1"/>
</dbReference>
<evidence type="ECO:0000256" key="8">
    <source>
        <dbReference type="ARBA" id="ARBA00023027"/>
    </source>
</evidence>
<dbReference type="Pfam" id="PF02826">
    <property type="entry name" value="2-Hacid_dh_C"/>
    <property type="match status" value="1"/>
</dbReference>
<dbReference type="PROSITE" id="PS51671">
    <property type="entry name" value="ACT"/>
    <property type="match status" value="1"/>
</dbReference>
<dbReference type="CDD" id="cd04901">
    <property type="entry name" value="ACT_3PGDH"/>
    <property type="match status" value="1"/>
</dbReference>
<evidence type="ECO:0000259" key="12">
    <source>
        <dbReference type="PROSITE" id="PS51671"/>
    </source>
</evidence>
<gene>
    <name evidence="13" type="ORF">SAMN05660236_4919</name>
</gene>
<organism evidence="13 14">
    <name type="scientific">Ohtaekwangia koreensis</name>
    <dbReference type="NCBI Taxonomy" id="688867"/>
    <lineage>
        <taxon>Bacteria</taxon>
        <taxon>Pseudomonadati</taxon>
        <taxon>Bacteroidota</taxon>
        <taxon>Cytophagia</taxon>
        <taxon>Cytophagales</taxon>
        <taxon>Fulvivirgaceae</taxon>
        <taxon>Ohtaekwangia</taxon>
    </lineage>
</organism>
<dbReference type="SUPFAM" id="SSF55021">
    <property type="entry name" value="ACT-like"/>
    <property type="match status" value="1"/>
</dbReference>
<dbReference type="InterPro" id="IPR054480">
    <property type="entry name" value="AHAS_small-like_ACT"/>
</dbReference>
<comment type="pathway">
    <text evidence="2">Amino-acid biosynthesis; L-serine biosynthesis; L-serine from 3-phospho-D-glycerate: step 1/3.</text>
</comment>
<proteinExistence type="inferred from homology"/>